<sequence length="139" mass="15908">MTCRDWFRRFKNNDFQLEDKERSGAPKKFQDKELEQLLDIATCYDKFFTPQSATGFKILARELSKKKKKIARPIQVFVETPGSIEVTKNLANRGKPASKLAPVRLPVKPVTNESARTTKAVTESLMGIRIFQLPTFSWA</sequence>
<gene>
    <name evidence="1" type="ORF">G6Z78_0006257</name>
</gene>
<evidence type="ECO:0000313" key="2">
    <source>
        <dbReference type="Proteomes" id="UP000668214"/>
    </source>
</evidence>
<proteinExistence type="predicted"/>
<organism evidence="1 2">
    <name type="scientific">Pseudoatta argentina</name>
    <dbReference type="NCBI Taxonomy" id="621737"/>
    <lineage>
        <taxon>Eukaryota</taxon>
        <taxon>Metazoa</taxon>
        <taxon>Ecdysozoa</taxon>
        <taxon>Arthropoda</taxon>
        <taxon>Hexapoda</taxon>
        <taxon>Insecta</taxon>
        <taxon>Pterygota</taxon>
        <taxon>Neoptera</taxon>
        <taxon>Endopterygota</taxon>
        <taxon>Hymenoptera</taxon>
        <taxon>Apocrita</taxon>
        <taxon>Aculeata</taxon>
        <taxon>Formicoidea</taxon>
        <taxon>Formicidae</taxon>
        <taxon>Myrmicinae</taxon>
        <taxon>Pseudoatta</taxon>
    </lineage>
</organism>
<comment type="caution">
    <text evidence="1">The sequence shown here is derived from an EMBL/GenBank/DDBJ whole genome shotgun (WGS) entry which is preliminary data.</text>
</comment>
<feature type="non-terminal residue" evidence="1">
    <location>
        <position position="1"/>
    </location>
</feature>
<keyword evidence="2" id="KW-1185">Reference proteome</keyword>
<name>A0A836JC69_9HYME</name>
<feature type="non-terminal residue" evidence="1">
    <location>
        <position position="139"/>
    </location>
</feature>
<protein>
    <submittedName>
        <fullName evidence="1">MOS1T transposase</fullName>
    </submittedName>
</protein>
<accession>A0A836JC69</accession>
<dbReference type="AlphaFoldDB" id="A0A836JC69"/>
<evidence type="ECO:0000313" key="1">
    <source>
        <dbReference type="EMBL" id="KAG5315307.1"/>
    </source>
</evidence>
<reference evidence="1" key="1">
    <citation type="submission" date="2020-02" db="EMBL/GenBank/DDBJ databases">
        <title>Relaxed selection underlies rapid genomic changes in the transitions from sociality to social parasitism in ants.</title>
        <authorList>
            <person name="Bi X."/>
        </authorList>
    </citation>
    <scope>NUCLEOTIDE SEQUENCE</scope>
    <source>
        <strain evidence="1">BGI-DK2014c</strain>
        <tissue evidence="1">Whole body</tissue>
    </source>
</reference>
<dbReference type="Proteomes" id="UP000668214">
    <property type="component" value="Unassembled WGS sequence"/>
</dbReference>
<dbReference type="EMBL" id="JAANIA010002380">
    <property type="protein sequence ID" value="KAG5315307.1"/>
    <property type="molecule type" value="Genomic_DNA"/>
</dbReference>